<dbReference type="Gene3D" id="3.30.450.80">
    <property type="entry name" value="Transcription factor LuxR-like, autoinducer-binding domain"/>
    <property type="match status" value="1"/>
</dbReference>
<evidence type="ECO:0000256" key="2">
    <source>
        <dbReference type="ARBA" id="ARBA00023125"/>
    </source>
</evidence>
<dbReference type="PANTHER" id="PTHR44688:SF16">
    <property type="entry name" value="DNA-BINDING TRANSCRIPTIONAL ACTIVATOR DEVR_DOSR"/>
    <property type="match status" value="1"/>
</dbReference>
<feature type="domain" description="HTH luxR-type" evidence="4">
    <location>
        <begin position="190"/>
        <end position="255"/>
    </location>
</feature>
<dbReference type="Proteomes" id="UP000253420">
    <property type="component" value="Unassembled WGS sequence"/>
</dbReference>
<dbReference type="Pfam" id="PF03472">
    <property type="entry name" value="Autoind_bind"/>
    <property type="match status" value="1"/>
</dbReference>
<dbReference type="GO" id="GO:0006355">
    <property type="term" value="P:regulation of DNA-templated transcription"/>
    <property type="evidence" value="ECO:0007669"/>
    <property type="project" value="InterPro"/>
</dbReference>
<dbReference type="GO" id="GO:0003677">
    <property type="term" value="F:DNA binding"/>
    <property type="evidence" value="ECO:0007669"/>
    <property type="project" value="UniProtKB-KW"/>
</dbReference>
<keyword evidence="6" id="KW-1185">Reference proteome</keyword>
<dbReference type="SUPFAM" id="SSF46894">
    <property type="entry name" value="C-terminal effector domain of the bipartite response regulators"/>
    <property type="match status" value="1"/>
</dbReference>
<name>A0A368K084_9HYPH</name>
<dbReference type="CDD" id="cd06170">
    <property type="entry name" value="LuxR_C_like"/>
    <property type="match status" value="1"/>
</dbReference>
<keyword evidence="2" id="KW-0238">DNA-binding</keyword>
<evidence type="ECO:0000256" key="3">
    <source>
        <dbReference type="ARBA" id="ARBA00023163"/>
    </source>
</evidence>
<dbReference type="InterPro" id="IPR016032">
    <property type="entry name" value="Sig_transdc_resp-reg_C-effctor"/>
</dbReference>
<dbReference type="InterPro" id="IPR036693">
    <property type="entry name" value="TF_LuxR_autoind-bd_dom_sf"/>
</dbReference>
<dbReference type="InterPro" id="IPR036388">
    <property type="entry name" value="WH-like_DNA-bd_sf"/>
</dbReference>
<dbReference type="Pfam" id="PF00196">
    <property type="entry name" value="GerE"/>
    <property type="match status" value="1"/>
</dbReference>
<evidence type="ECO:0000259" key="4">
    <source>
        <dbReference type="PROSITE" id="PS50043"/>
    </source>
</evidence>
<dbReference type="SMART" id="SM00421">
    <property type="entry name" value="HTH_LUXR"/>
    <property type="match status" value="1"/>
</dbReference>
<evidence type="ECO:0000256" key="1">
    <source>
        <dbReference type="ARBA" id="ARBA00023015"/>
    </source>
</evidence>
<gene>
    <name evidence="5" type="ORF">DUT91_14925</name>
</gene>
<evidence type="ECO:0000313" key="5">
    <source>
        <dbReference type="EMBL" id="RCS22797.1"/>
    </source>
</evidence>
<dbReference type="InterPro" id="IPR000792">
    <property type="entry name" value="Tscrpt_reg_LuxR_C"/>
</dbReference>
<keyword evidence="3" id="KW-0804">Transcription</keyword>
<reference evidence="5 6" key="1">
    <citation type="submission" date="2018-07" db="EMBL/GenBank/DDBJ databases">
        <title>The draft genome of Phyllobacterium salinisoli.</title>
        <authorList>
            <person name="Liu L."/>
            <person name="Li L."/>
            <person name="Zhang X."/>
            <person name="Liang L."/>
        </authorList>
    </citation>
    <scope>NUCLEOTIDE SEQUENCE [LARGE SCALE GENOMIC DNA]</scope>
    <source>
        <strain evidence="5 6">LLAN61</strain>
    </source>
</reference>
<evidence type="ECO:0000313" key="6">
    <source>
        <dbReference type="Proteomes" id="UP000253420"/>
    </source>
</evidence>
<dbReference type="SUPFAM" id="SSF75516">
    <property type="entry name" value="Pheromone-binding domain of LuxR-like quorum-sensing transcription factors"/>
    <property type="match status" value="1"/>
</dbReference>
<dbReference type="EMBL" id="QOZG01000006">
    <property type="protein sequence ID" value="RCS22797.1"/>
    <property type="molecule type" value="Genomic_DNA"/>
</dbReference>
<dbReference type="Gene3D" id="1.10.10.10">
    <property type="entry name" value="Winged helix-like DNA-binding domain superfamily/Winged helix DNA-binding domain"/>
    <property type="match status" value="1"/>
</dbReference>
<proteinExistence type="predicted"/>
<dbReference type="PROSITE" id="PS50043">
    <property type="entry name" value="HTH_LUXR_2"/>
    <property type="match status" value="1"/>
</dbReference>
<dbReference type="InterPro" id="IPR005143">
    <property type="entry name" value="TF_LuxR_autoind-bd_dom"/>
</dbReference>
<dbReference type="PANTHER" id="PTHR44688">
    <property type="entry name" value="DNA-BINDING TRANSCRIPTIONAL ACTIVATOR DEVR_DOSR"/>
    <property type="match status" value="1"/>
</dbReference>
<protein>
    <submittedName>
        <fullName evidence="5">LuxR family transcriptional regulator</fullName>
    </submittedName>
</protein>
<comment type="caution">
    <text evidence="5">The sequence shown here is derived from an EMBL/GenBank/DDBJ whole genome shotgun (WGS) entry which is preliminary data.</text>
</comment>
<keyword evidence="1" id="KW-0805">Transcription regulation</keyword>
<organism evidence="5 6">
    <name type="scientific">Phyllobacterium salinisoli</name>
    <dbReference type="NCBI Taxonomy" id="1899321"/>
    <lineage>
        <taxon>Bacteria</taxon>
        <taxon>Pseudomonadati</taxon>
        <taxon>Pseudomonadota</taxon>
        <taxon>Alphaproteobacteria</taxon>
        <taxon>Hyphomicrobiales</taxon>
        <taxon>Phyllobacteriaceae</taxon>
        <taxon>Phyllobacterium</taxon>
    </lineage>
</organism>
<dbReference type="PRINTS" id="PR00038">
    <property type="entry name" value="HTHLUXR"/>
</dbReference>
<accession>A0A368K084</accession>
<sequence length="260" mass="29614">MLNSFCCLFVTRVMAMRAESASIGKIVELTDAATSEHDLQDIVEKIAELYGLRHVVYHGSRVSDELTSKPILLCTYEKNWIDRYFECHYFRIDPVVRFANERLLPIDWSELPNNTPAIKRFFGEAHEHGVGRNGMTIPIRGPCGERALFSITSDASGRRWQRDRLQYARELQVFAYCFHNRAVVFHAANHGHSIAPLSPRERQCLQLLAQGRAPKQIAADLQISESAVALYISSARRKLRCINRNHAISRATRLGLIHSL</sequence>
<dbReference type="AlphaFoldDB" id="A0A368K084"/>